<evidence type="ECO:0000256" key="9">
    <source>
        <dbReference type="ARBA" id="ARBA00042052"/>
    </source>
</evidence>
<reference evidence="14" key="2">
    <citation type="submission" date="2020-01" db="EMBL/GenBank/DDBJ databases">
        <authorList>
            <person name="Korhonen P.K.K."/>
            <person name="Guangxu M.G."/>
            <person name="Wang T.W."/>
            <person name="Stroehlein A.J.S."/>
            <person name="Young N.D."/>
            <person name="Ang C.-S.A."/>
            <person name="Fernando D.W.F."/>
            <person name="Lu H.L."/>
            <person name="Taylor S.T."/>
            <person name="Ehtesham M.E.M."/>
            <person name="Najaraj S.H.N."/>
            <person name="Harsha G.H.G."/>
            <person name="Madugundu A.M."/>
            <person name="Renuse S.R."/>
            <person name="Holt D.H."/>
            <person name="Pandey A.P."/>
            <person name="Papenfuss A.P."/>
            <person name="Gasser R.B.G."/>
            <person name="Fischer K.F."/>
        </authorList>
    </citation>
    <scope>NUCLEOTIDE SEQUENCE</scope>
    <source>
        <strain evidence="14">SSS_KF_BRIS2020</strain>
    </source>
</reference>
<dbReference type="InterPro" id="IPR018376">
    <property type="entry name" value="Enoyl-CoA_hyd/isom_CS"/>
</dbReference>
<comment type="catalytic activity">
    <reaction evidence="5">
        <text>(2S)-ethylmalonyl-CoA + H(+) = butanoyl-CoA + CO2</text>
        <dbReference type="Rhea" id="RHEA:32131"/>
        <dbReference type="ChEBI" id="CHEBI:15378"/>
        <dbReference type="ChEBI" id="CHEBI:16526"/>
        <dbReference type="ChEBI" id="CHEBI:57371"/>
        <dbReference type="ChEBI" id="CHEBI:60909"/>
        <dbReference type="EC" id="4.1.1.94"/>
    </reaction>
    <physiologicalReaction direction="left-to-right" evidence="5">
        <dbReference type="Rhea" id="RHEA:32132"/>
    </physiologicalReaction>
</comment>
<evidence type="ECO:0000256" key="11">
    <source>
        <dbReference type="ARBA" id="ARBA00047446"/>
    </source>
</evidence>
<dbReference type="Pfam" id="PF00378">
    <property type="entry name" value="ECH_1"/>
    <property type="match status" value="1"/>
</dbReference>
<dbReference type="EMBL" id="WVUK01000012">
    <property type="protein sequence ID" value="KAF7496291.1"/>
    <property type="molecule type" value="Genomic_DNA"/>
</dbReference>
<dbReference type="EnsemblMetazoa" id="SSS_7344s_mrna">
    <property type="protein sequence ID" value="KAF7496291.1"/>
    <property type="gene ID" value="SSS_7344"/>
</dbReference>
<dbReference type="PROSITE" id="PS00166">
    <property type="entry name" value="ENOYL_COA_HYDRATASE"/>
    <property type="match status" value="1"/>
</dbReference>
<dbReference type="InterPro" id="IPR029045">
    <property type="entry name" value="ClpP/crotonase-like_dom_sf"/>
</dbReference>
<sequence length="338" mass="37319">MSSLSPIEKSNSIVKRIEEESNIESDCSRDECDIKHKKIDEINTKESVLSLRNGDPKEELSLHHIRERLRQCDPNCNGHLTLKLDDETGIGLLCIQSPQRRNAFSGYMMAQFSDLLDQLESWKKGQAMIIYGADEFFCSGADLKTILQNHLYDQLGAKHISTLMHSNLKRLEELPIISIAMIEGKALGGGAEIITACDFRVAAANAHIGFVHARLGVTPGFGGGTRLQQLLGPTESLKLMLSARLIGAQEAQRIGLVQHVLPENLKGDAALKATIDWYKTNYGLISSSASQAIKNIVSVGKQNISKEQALINEARIFCSVWGSEEHKNALASKIKHYE</sequence>
<gene>
    <name evidence="14" type="ORF">SSS_7344</name>
</gene>
<dbReference type="EC" id="4.1.1.94" evidence="7"/>
<dbReference type="PANTHER" id="PTHR11941:SF27">
    <property type="entry name" value="ETHYLMALONYL-COA DECARBOXYLASE"/>
    <property type="match status" value="1"/>
</dbReference>
<dbReference type="GO" id="GO:0004492">
    <property type="term" value="F:methyl/ethyl malonyl-CoA decarboxylase activity"/>
    <property type="evidence" value="ECO:0007669"/>
    <property type="project" value="UniProtKB-EC"/>
</dbReference>
<comment type="subcellular location">
    <subcellularLocation>
        <location evidence="1">Cytoplasm</location>
        <location evidence="1">Cytosol</location>
    </subcellularLocation>
</comment>
<dbReference type="AlphaFoldDB" id="A0A834VGT5"/>
<dbReference type="OrthoDB" id="448450at2759"/>
<comment type="function">
    <text evidence="12">Decarboxylates ethylmalonyl-CoA, a potentially toxic metabolite, to form butyryl-CoA, suggesting it might be involved in metabolite proofreading. Acts preferentially on (S)-ethylmalonyl-CoA but also has some activity on the (R)-isomer. Also has methylmalonyl-CoA decarboxylase activity at lower level.</text>
</comment>
<reference evidence="15" key="3">
    <citation type="submission" date="2022-06" db="UniProtKB">
        <authorList>
            <consortium name="EnsemblMetazoa"/>
        </authorList>
    </citation>
    <scope>IDENTIFICATION</scope>
</reference>
<dbReference type="GO" id="GO:0006635">
    <property type="term" value="P:fatty acid beta-oxidation"/>
    <property type="evidence" value="ECO:0007669"/>
    <property type="project" value="TreeGrafter"/>
</dbReference>
<protein>
    <recommendedName>
        <fullName evidence="8">Ethylmalonyl-CoA decarboxylase</fullName>
        <ecNumber evidence="7">4.1.1.94</ecNumber>
    </recommendedName>
    <alternativeName>
        <fullName evidence="10">Enoyl-CoA hydratase domain-containing protein 1</fullName>
    </alternativeName>
    <alternativeName>
        <fullName evidence="9">Methylmalonyl-CoA decarboxylase</fullName>
    </alternativeName>
</protein>
<organism evidence="14">
    <name type="scientific">Sarcoptes scabiei</name>
    <name type="common">Itch mite</name>
    <name type="synonym">Acarus scabiei</name>
    <dbReference type="NCBI Taxonomy" id="52283"/>
    <lineage>
        <taxon>Eukaryota</taxon>
        <taxon>Metazoa</taxon>
        <taxon>Ecdysozoa</taxon>
        <taxon>Arthropoda</taxon>
        <taxon>Chelicerata</taxon>
        <taxon>Arachnida</taxon>
        <taxon>Acari</taxon>
        <taxon>Acariformes</taxon>
        <taxon>Sarcoptiformes</taxon>
        <taxon>Astigmata</taxon>
        <taxon>Psoroptidia</taxon>
        <taxon>Sarcoptoidea</taxon>
        <taxon>Sarcoptidae</taxon>
        <taxon>Sarcoptinae</taxon>
        <taxon>Sarcoptes</taxon>
    </lineage>
</organism>
<evidence type="ECO:0000313" key="16">
    <source>
        <dbReference type="Proteomes" id="UP000070412"/>
    </source>
</evidence>
<evidence type="ECO:0000256" key="6">
    <source>
        <dbReference type="ARBA" id="ARBA00036541"/>
    </source>
</evidence>
<comment type="catalytic activity">
    <reaction evidence="6">
        <text>(2R)-ethylmalonyl-CoA + H(+) = butanoyl-CoA + CO2</text>
        <dbReference type="Rhea" id="RHEA:59540"/>
        <dbReference type="ChEBI" id="CHEBI:15378"/>
        <dbReference type="ChEBI" id="CHEBI:16526"/>
        <dbReference type="ChEBI" id="CHEBI:57371"/>
        <dbReference type="ChEBI" id="CHEBI:85316"/>
        <dbReference type="EC" id="4.1.1.94"/>
    </reaction>
    <physiologicalReaction direction="left-to-right" evidence="6">
        <dbReference type="Rhea" id="RHEA:59541"/>
    </physiologicalReaction>
</comment>
<evidence type="ECO:0000313" key="14">
    <source>
        <dbReference type="EMBL" id="KAF7496291.1"/>
    </source>
</evidence>
<dbReference type="GO" id="GO:0005829">
    <property type="term" value="C:cytosol"/>
    <property type="evidence" value="ECO:0007669"/>
    <property type="project" value="UniProtKB-SubCell"/>
</dbReference>
<dbReference type="Gene3D" id="3.90.226.10">
    <property type="entry name" value="2-enoyl-CoA Hydratase, Chain A, domain 1"/>
    <property type="match status" value="1"/>
</dbReference>
<evidence type="ECO:0000256" key="7">
    <source>
        <dbReference type="ARBA" id="ARBA00038883"/>
    </source>
</evidence>
<comment type="catalytic activity">
    <reaction evidence="11">
        <text>(S)-methylmalonyl-CoA + H(+) = propanoyl-CoA + CO2</text>
        <dbReference type="Rhea" id="RHEA:61340"/>
        <dbReference type="ChEBI" id="CHEBI:15378"/>
        <dbReference type="ChEBI" id="CHEBI:16526"/>
        <dbReference type="ChEBI" id="CHEBI:57327"/>
        <dbReference type="ChEBI" id="CHEBI:57392"/>
        <dbReference type="EC" id="4.1.1.94"/>
    </reaction>
    <physiologicalReaction direction="left-to-right" evidence="11">
        <dbReference type="Rhea" id="RHEA:61341"/>
    </physiologicalReaction>
</comment>
<dbReference type="CDD" id="cd06558">
    <property type="entry name" value="crotonase-like"/>
    <property type="match status" value="1"/>
</dbReference>
<evidence type="ECO:0000256" key="13">
    <source>
        <dbReference type="RuleBase" id="RU003707"/>
    </source>
</evidence>
<dbReference type="Proteomes" id="UP000070412">
    <property type="component" value="Unassembled WGS sequence"/>
</dbReference>
<evidence type="ECO:0000256" key="4">
    <source>
        <dbReference type="ARBA" id="ARBA00023239"/>
    </source>
</evidence>
<name>A0A834VGT5_SARSC</name>
<reference evidence="16" key="1">
    <citation type="journal article" date="2020" name="PLoS Negl. Trop. Dis.">
        <title>High-quality nuclear genome for Sarcoptes scabiei-A critical resource for a neglected parasite.</title>
        <authorList>
            <person name="Korhonen P.K."/>
            <person name="Gasser R.B."/>
            <person name="Ma G."/>
            <person name="Wang T."/>
            <person name="Stroehlein A.J."/>
            <person name="Young N.D."/>
            <person name="Ang C.S."/>
            <person name="Fernando D.D."/>
            <person name="Lu H.C."/>
            <person name="Taylor S."/>
            <person name="Reynolds S.L."/>
            <person name="Mofiz E."/>
            <person name="Najaraj S.H."/>
            <person name="Gowda H."/>
            <person name="Madugundu A."/>
            <person name="Renuse S."/>
            <person name="Holt D."/>
            <person name="Pandey A."/>
            <person name="Papenfuss A.T."/>
            <person name="Fischer K."/>
        </authorList>
    </citation>
    <scope>NUCLEOTIDE SEQUENCE [LARGE SCALE GENOMIC DNA]</scope>
</reference>
<evidence type="ECO:0000256" key="2">
    <source>
        <dbReference type="ARBA" id="ARBA00005254"/>
    </source>
</evidence>
<accession>A0A834VGT5</accession>
<keyword evidence="3" id="KW-0963">Cytoplasm</keyword>
<dbReference type="PANTHER" id="PTHR11941">
    <property type="entry name" value="ENOYL-COA HYDRATASE-RELATED"/>
    <property type="match status" value="1"/>
</dbReference>
<dbReference type="InterPro" id="IPR001753">
    <property type="entry name" value="Enoyl-CoA_hydra/iso"/>
</dbReference>
<evidence type="ECO:0000256" key="1">
    <source>
        <dbReference type="ARBA" id="ARBA00004514"/>
    </source>
</evidence>
<keyword evidence="16" id="KW-1185">Reference proteome</keyword>
<proteinExistence type="inferred from homology"/>
<keyword evidence="4" id="KW-0456">Lyase</keyword>
<evidence type="ECO:0000313" key="15">
    <source>
        <dbReference type="EnsemblMetazoa" id="KAF7496291.1"/>
    </source>
</evidence>
<evidence type="ECO:0000256" key="5">
    <source>
        <dbReference type="ARBA" id="ARBA00036343"/>
    </source>
</evidence>
<evidence type="ECO:0000256" key="12">
    <source>
        <dbReference type="ARBA" id="ARBA00056546"/>
    </source>
</evidence>
<comment type="similarity">
    <text evidence="2 13">Belongs to the enoyl-CoA hydratase/isomerase family.</text>
</comment>
<evidence type="ECO:0000256" key="8">
    <source>
        <dbReference type="ARBA" id="ARBA00039903"/>
    </source>
</evidence>
<dbReference type="SUPFAM" id="SSF52096">
    <property type="entry name" value="ClpP/crotonase"/>
    <property type="match status" value="1"/>
</dbReference>
<evidence type="ECO:0000256" key="3">
    <source>
        <dbReference type="ARBA" id="ARBA00022490"/>
    </source>
</evidence>
<evidence type="ECO:0000256" key="10">
    <source>
        <dbReference type="ARBA" id="ARBA00042182"/>
    </source>
</evidence>